<dbReference type="Proteomes" id="UP000224871">
    <property type="component" value="Unassembled WGS sequence"/>
</dbReference>
<gene>
    <name evidence="1" type="ORF">Xinn_01002</name>
</gene>
<comment type="caution">
    <text evidence="1">The sequence shown here is derived from an EMBL/GenBank/DDBJ whole genome shotgun (WGS) entry which is preliminary data.</text>
</comment>
<evidence type="ECO:0000313" key="2">
    <source>
        <dbReference type="Proteomes" id="UP000224871"/>
    </source>
</evidence>
<sequence length="37" mass="4266">MTYGFRNRYTGIDDANAGNLIPVEDVEAYFAKKRLQK</sequence>
<evidence type="ECO:0000313" key="1">
    <source>
        <dbReference type="EMBL" id="PHM37328.1"/>
    </source>
</evidence>
<accession>A0A2G0NRJ7</accession>
<dbReference type="EMBL" id="NIBU01000008">
    <property type="protein sequence ID" value="PHM37328.1"/>
    <property type="molecule type" value="Genomic_DNA"/>
</dbReference>
<keyword evidence="2" id="KW-1185">Reference proteome</keyword>
<proteinExistence type="predicted"/>
<reference evidence="1 2" key="1">
    <citation type="journal article" date="2017" name="Nat. Microbiol.">
        <title>Natural product diversity associated with the nematode symbionts Photorhabdus and Xenorhabdus.</title>
        <authorList>
            <person name="Tobias N.J."/>
            <person name="Wolff H."/>
            <person name="Djahanschiri B."/>
            <person name="Grundmann F."/>
            <person name="Kronenwerth M."/>
            <person name="Shi Y.M."/>
            <person name="Simonyi S."/>
            <person name="Grun P."/>
            <person name="Shapiro-Ilan D."/>
            <person name="Pidot S.J."/>
            <person name="Stinear T.P."/>
            <person name="Ebersberger I."/>
            <person name="Bode H.B."/>
        </authorList>
    </citation>
    <scope>NUCLEOTIDE SEQUENCE [LARGE SCALE GENOMIC DNA]</scope>
    <source>
        <strain evidence="1 2">DSM 16336</strain>
    </source>
</reference>
<protein>
    <submittedName>
        <fullName evidence="1">Uncharacterized protein</fullName>
    </submittedName>
</protein>
<organism evidence="1 2">
    <name type="scientific">Xenorhabdus innexi</name>
    <dbReference type="NCBI Taxonomy" id="290109"/>
    <lineage>
        <taxon>Bacteria</taxon>
        <taxon>Pseudomonadati</taxon>
        <taxon>Pseudomonadota</taxon>
        <taxon>Gammaproteobacteria</taxon>
        <taxon>Enterobacterales</taxon>
        <taxon>Morganellaceae</taxon>
        <taxon>Xenorhabdus</taxon>
    </lineage>
</organism>
<name>A0A2G0NRJ7_9GAMM</name>